<feature type="region of interest" description="Disordered" evidence="1">
    <location>
        <begin position="447"/>
        <end position="470"/>
    </location>
</feature>
<dbReference type="AlphaFoldDB" id="A0A4Y7NIA1"/>
<dbReference type="Pfam" id="PF17283">
    <property type="entry name" value="Zn_ribbon_SprT"/>
    <property type="match status" value="1"/>
</dbReference>
<protein>
    <submittedName>
        <fullName evidence="3">EOG090X0464</fullName>
    </submittedName>
</protein>
<dbReference type="PANTHER" id="PTHR23099">
    <property type="entry name" value="TRANSCRIPTIONAL REGULATOR"/>
    <property type="match status" value="1"/>
</dbReference>
<dbReference type="CDD" id="cd00084">
    <property type="entry name" value="HMG-box_SF"/>
    <property type="match status" value="1"/>
</dbReference>
<dbReference type="Gene3D" id="1.10.30.10">
    <property type="entry name" value="High mobility group box domain"/>
    <property type="match status" value="1"/>
</dbReference>
<feature type="region of interest" description="Disordered" evidence="1">
    <location>
        <begin position="162"/>
        <end position="205"/>
    </location>
</feature>
<feature type="compositionally biased region" description="Low complexity" evidence="1">
    <location>
        <begin position="453"/>
        <end position="470"/>
    </location>
</feature>
<dbReference type="GO" id="GO:0006974">
    <property type="term" value="P:DNA damage response"/>
    <property type="evidence" value="ECO:0007669"/>
    <property type="project" value="UniProtKB-ARBA"/>
</dbReference>
<name>A0A4Y7NIA1_9CRUS</name>
<dbReference type="SMART" id="SM00731">
    <property type="entry name" value="SprT"/>
    <property type="match status" value="1"/>
</dbReference>
<dbReference type="SUPFAM" id="SSF47095">
    <property type="entry name" value="HMG-box"/>
    <property type="match status" value="1"/>
</dbReference>
<proteinExistence type="evidence at transcript level"/>
<evidence type="ECO:0000256" key="1">
    <source>
        <dbReference type="SAM" id="MobiDB-lite"/>
    </source>
</evidence>
<feature type="domain" description="SprT-like" evidence="2">
    <location>
        <begin position="289"/>
        <end position="448"/>
    </location>
</feature>
<dbReference type="InterPro" id="IPR035240">
    <property type="entry name" value="SprT_Zn_ribbon"/>
</dbReference>
<dbReference type="Pfam" id="PF10263">
    <property type="entry name" value="SprT-like"/>
    <property type="match status" value="1"/>
</dbReference>
<gene>
    <name evidence="3" type="primary">EOG090X0464</name>
</gene>
<reference evidence="3" key="1">
    <citation type="submission" date="2018-08" db="EMBL/GenBank/DDBJ databases">
        <authorList>
            <person name="Cornetti L."/>
        </authorList>
    </citation>
    <scope>NUCLEOTIDE SEQUENCE</scope>
    <source>
        <strain evidence="3">DE-FRO-2-1</strain>
    </source>
</reference>
<feature type="compositionally biased region" description="Basic and acidic residues" evidence="1">
    <location>
        <begin position="54"/>
        <end position="68"/>
    </location>
</feature>
<dbReference type="PANTHER" id="PTHR23099:SF0">
    <property type="entry name" value="GERM CELL NUCLEAR ACIDIC PROTEIN"/>
    <property type="match status" value="1"/>
</dbReference>
<dbReference type="GO" id="GO:0005634">
    <property type="term" value="C:nucleus"/>
    <property type="evidence" value="ECO:0007669"/>
    <property type="project" value="UniProtKB-ARBA"/>
</dbReference>
<accession>A0A4Y7NIA1</accession>
<feature type="compositionally biased region" description="Polar residues" evidence="1">
    <location>
        <begin position="176"/>
        <end position="199"/>
    </location>
</feature>
<dbReference type="InterPro" id="IPR036910">
    <property type="entry name" value="HMG_box_dom_sf"/>
</dbReference>
<evidence type="ECO:0000313" key="3">
    <source>
        <dbReference type="EMBL" id="SVE92939.1"/>
    </source>
</evidence>
<feature type="region of interest" description="Disordered" evidence="1">
    <location>
        <begin position="17"/>
        <end position="68"/>
    </location>
</feature>
<feature type="compositionally biased region" description="Basic residues" evidence="1">
    <location>
        <begin position="229"/>
        <end position="241"/>
    </location>
</feature>
<dbReference type="InterPro" id="IPR006640">
    <property type="entry name" value="SprT-like_domain"/>
</dbReference>
<evidence type="ECO:0000259" key="2">
    <source>
        <dbReference type="SMART" id="SM00731"/>
    </source>
</evidence>
<dbReference type="EMBL" id="LR023320">
    <property type="protein sequence ID" value="SVE92939.1"/>
    <property type="molecule type" value="mRNA"/>
</dbReference>
<feature type="region of interest" description="Disordered" evidence="1">
    <location>
        <begin position="226"/>
        <end position="252"/>
    </location>
</feature>
<organism evidence="3">
    <name type="scientific">Moina brachiata</name>
    <dbReference type="NCBI Taxonomy" id="675436"/>
    <lineage>
        <taxon>Eukaryota</taxon>
        <taxon>Metazoa</taxon>
        <taxon>Ecdysozoa</taxon>
        <taxon>Arthropoda</taxon>
        <taxon>Crustacea</taxon>
        <taxon>Branchiopoda</taxon>
        <taxon>Diplostraca</taxon>
        <taxon>Cladocera</taxon>
        <taxon>Anomopoda</taxon>
        <taxon>Moinidae</taxon>
        <taxon>Moina</taxon>
    </lineage>
</organism>
<sequence>MLEKELSSPALRCSILKGSPAMKAPYGNSRTNREDELAAPTSSEDEVSSLSSSRLHEISKMKIPDTPEKEEKLVGETVSKLLFASGLRLSESPNSPYTTSPQRNFINLSLEHPKNTLTTLDICKAQSGDIVSTKLFENDLFVESSDEENLMPLRTKLSTWRNQQAREFERNDEETTTSPKPSSKKNLASRNNAIPTKNVPSVGRYREDVDSDLEDIFVSLTVTEDTNLKPKKNPKPRRKKKSTTDSFNDIKDSNERQSTFLSSLSVNYTQEHRHPEAIPFLRTFKKTKDELTSRLFYLFNEVVFDNLLQRDFSITWNNRLTRTAGYCRHFTRREDGVTFFESRIELSSKVVDTACRLRDTLIHELCHAATWTIDNCRGGHGPMWRKWANRALKAFPELPPITRCHNYEIAYKFYYNCVVCSFSTGRHSKSVDTATHVCPMCRGRLELSKEPKSSPSSTAATASTPAASKTPRTPNAFALFVKEHYAVVKASSSEMNHAAVMKVLSAKFAESKKQSV</sequence>